<dbReference type="AlphaFoldDB" id="K4A3V8"/>
<dbReference type="HOGENOM" id="CLU_2562710_0_0_1"/>
<name>K4A3V8_SETIT</name>
<evidence type="ECO:0000313" key="2">
    <source>
        <dbReference type="Proteomes" id="UP000004995"/>
    </source>
</evidence>
<dbReference type="EMBL" id="AGNK02001280">
    <property type="status" value="NOT_ANNOTATED_CDS"/>
    <property type="molecule type" value="Genomic_DNA"/>
</dbReference>
<reference evidence="1" key="2">
    <citation type="submission" date="2018-08" db="UniProtKB">
        <authorList>
            <consortium name="EnsemblPlants"/>
        </authorList>
    </citation>
    <scope>IDENTIFICATION</scope>
    <source>
        <strain evidence="1">Yugu1</strain>
    </source>
</reference>
<dbReference type="Proteomes" id="UP000004995">
    <property type="component" value="Unassembled WGS sequence"/>
</dbReference>
<keyword evidence="2" id="KW-1185">Reference proteome</keyword>
<accession>K4A3V8</accession>
<protein>
    <submittedName>
        <fullName evidence="1">Uncharacterized protein</fullName>
    </submittedName>
</protein>
<dbReference type="Gramene" id="KQL26102">
    <property type="protein sequence ID" value="KQL26102"/>
    <property type="gene ID" value="SETIT_033561mg"/>
</dbReference>
<reference evidence="2" key="1">
    <citation type="journal article" date="2012" name="Nat. Biotechnol.">
        <title>Reference genome sequence of the model plant Setaria.</title>
        <authorList>
            <person name="Bennetzen J.L."/>
            <person name="Schmutz J."/>
            <person name="Wang H."/>
            <person name="Percifield R."/>
            <person name="Hawkins J."/>
            <person name="Pontaroli A.C."/>
            <person name="Estep M."/>
            <person name="Feng L."/>
            <person name="Vaughn J.N."/>
            <person name="Grimwood J."/>
            <person name="Jenkins J."/>
            <person name="Barry K."/>
            <person name="Lindquist E."/>
            <person name="Hellsten U."/>
            <person name="Deshpande S."/>
            <person name="Wang X."/>
            <person name="Wu X."/>
            <person name="Mitros T."/>
            <person name="Triplett J."/>
            <person name="Yang X."/>
            <person name="Ye C.Y."/>
            <person name="Mauro-Herrera M."/>
            <person name="Wang L."/>
            <person name="Li P."/>
            <person name="Sharma M."/>
            <person name="Sharma R."/>
            <person name="Ronald P.C."/>
            <person name="Panaud O."/>
            <person name="Kellogg E.A."/>
            <person name="Brutnell T.P."/>
            <person name="Doust A.N."/>
            <person name="Tuskan G.A."/>
            <person name="Rokhsar D."/>
            <person name="Devos K.M."/>
        </authorList>
    </citation>
    <scope>NUCLEOTIDE SEQUENCE [LARGE SCALE GENOMIC DNA]</scope>
    <source>
        <strain evidence="2">cv. Yugu1</strain>
    </source>
</reference>
<sequence>MNRCWTKNDFSPVTGLIIAVRSDCRCSCFRIHIYCSSALTWCLSSISESFCIFQSSLKISVSNVTRSVYNVLQYVISQAFPV</sequence>
<dbReference type="EnsemblPlants" id="KQL26102">
    <property type="protein sequence ID" value="KQL26102"/>
    <property type="gene ID" value="SETIT_033561mg"/>
</dbReference>
<evidence type="ECO:0000313" key="1">
    <source>
        <dbReference type="EnsemblPlants" id="KQL26102"/>
    </source>
</evidence>
<organism evidence="1 2">
    <name type="scientific">Setaria italica</name>
    <name type="common">Foxtail millet</name>
    <name type="synonym">Panicum italicum</name>
    <dbReference type="NCBI Taxonomy" id="4555"/>
    <lineage>
        <taxon>Eukaryota</taxon>
        <taxon>Viridiplantae</taxon>
        <taxon>Streptophyta</taxon>
        <taxon>Embryophyta</taxon>
        <taxon>Tracheophyta</taxon>
        <taxon>Spermatophyta</taxon>
        <taxon>Magnoliopsida</taxon>
        <taxon>Liliopsida</taxon>
        <taxon>Poales</taxon>
        <taxon>Poaceae</taxon>
        <taxon>PACMAD clade</taxon>
        <taxon>Panicoideae</taxon>
        <taxon>Panicodae</taxon>
        <taxon>Paniceae</taxon>
        <taxon>Cenchrinae</taxon>
        <taxon>Setaria</taxon>
    </lineage>
</organism>
<proteinExistence type="predicted"/>
<dbReference type="InParanoid" id="K4A3V8"/>